<proteinExistence type="predicted"/>
<dbReference type="PANTHER" id="PTHR43798:SF33">
    <property type="entry name" value="HYDROLASE, PUTATIVE (AFU_ORTHOLOGUE AFUA_2G14860)-RELATED"/>
    <property type="match status" value="1"/>
</dbReference>
<gene>
    <name evidence="2" type="ORF">GCM10009765_55100</name>
</gene>
<dbReference type="RefSeq" id="WP_344313302.1">
    <property type="nucleotide sequence ID" value="NZ_BAAANY010000021.1"/>
</dbReference>
<sequence>MSTLDVPGARLHYEIRGSGPLLVMIGAPMDSSGFAALAPLMSGDHTVVTYDPRGTGRSAREDPTSDVTADLLADDVHRLLTALGDEPVDVLGSSGGAVTGLALATRHPDQVRTLVAHEPPVVDVLPDRKEVRAAIFDLVELYHHKGPAAATREFMALTGIDMGPAGDVTADAPDDGEDLFFAHMLRTITGYAVDIAALKAIPTQVVVGVGATSKGQLANRTGAALAAALGNAPVEFAGDHVGFALEAEEFVRTLRGLLAARTQTKRADTP</sequence>
<dbReference type="InterPro" id="IPR050266">
    <property type="entry name" value="AB_hydrolase_sf"/>
</dbReference>
<keyword evidence="3" id="KW-1185">Reference proteome</keyword>
<dbReference type="GO" id="GO:0016787">
    <property type="term" value="F:hydrolase activity"/>
    <property type="evidence" value="ECO:0007669"/>
    <property type="project" value="UniProtKB-KW"/>
</dbReference>
<dbReference type="SUPFAM" id="SSF53474">
    <property type="entry name" value="alpha/beta-Hydrolases"/>
    <property type="match status" value="1"/>
</dbReference>
<dbReference type="InterPro" id="IPR000073">
    <property type="entry name" value="AB_hydrolase_1"/>
</dbReference>
<comment type="caution">
    <text evidence="2">The sequence shown here is derived from an EMBL/GenBank/DDBJ whole genome shotgun (WGS) entry which is preliminary data.</text>
</comment>
<dbReference type="Proteomes" id="UP001500618">
    <property type="component" value="Unassembled WGS sequence"/>
</dbReference>
<dbReference type="Pfam" id="PF00561">
    <property type="entry name" value="Abhydrolase_1"/>
    <property type="match status" value="1"/>
</dbReference>
<name>A0ABN2I4T9_9ACTN</name>
<dbReference type="EMBL" id="BAAANY010000021">
    <property type="protein sequence ID" value="GAA1698675.1"/>
    <property type="molecule type" value="Genomic_DNA"/>
</dbReference>
<reference evidence="2 3" key="1">
    <citation type="journal article" date="2019" name="Int. J. Syst. Evol. Microbiol.">
        <title>The Global Catalogue of Microorganisms (GCM) 10K type strain sequencing project: providing services to taxonomists for standard genome sequencing and annotation.</title>
        <authorList>
            <consortium name="The Broad Institute Genomics Platform"/>
            <consortium name="The Broad Institute Genome Sequencing Center for Infectious Disease"/>
            <person name="Wu L."/>
            <person name="Ma J."/>
        </authorList>
    </citation>
    <scope>NUCLEOTIDE SEQUENCE [LARGE SCALE GENOMIC DNA]</scope>
    <source>
        <strain evidence="2 3">JCM 14718</strain>
    </source>
</reference>
<protein>
    <submittedName>
        <fullName evidence="2">Alpha/beta hydrolase</fullName>
    </submittedName>
</protein>
<evidence type="ECO:0000259" key="1">
    <source>
        <dbReference type="Pfam" id="PF00561"/>
    </source>
</evidence>
<dbReference type="Gene3D" id="3.40.50.1820">
    <property type="entry name" value="alpha/beta hydrolase"/>
    <property type="match status" value="1"/>
</dbReference>
<accession>A0ABN2I4T9</accession>
<evidence type="ECO:0000313" key="2">
    <source>
        <dbReference type="EMBL" id="GAA1698675.1"/>
    </source>
</evidence>
<evidence type="ECO:0000313" key="3">
    <source>
        <dbReference type="Proteomes" id="UP001500618"/>
    </source>
</evidence>
<keyword evidence="2" id="KW-0378">Hydrolase</keyword>
<organism evidence="2 3">
    <name type="scientific">Fodinicola feengrottensis</name>
    <dbReference type="NCBI Taxonomy" id="435914"/>
    <lineage>
        <taxon>Bacteria</taxon>
        <taxon>Bacillati</taxon>
        <taxon>Actinomycetota</taxon>
        <taxon>Actinomycetes</taxon>
        <taxon>Mycobacteriales</taxon>
        <taxon>Fodinicola</taxon>
    </lineage>
</organism>
<feature type="domain" description="AB hydrolase-1" evidence="1">
    <location>
        <begin position="20"/>
        <end position="121"/>
    </location>
</feature>
<dbReference type="PANTHER" id="PTHR43798">
    <property type="entry name" value="MONOACYLGLYCEROL LIPASE"/>
    <property type="match status" value="1"/>
</dbReference>
<dbReference type="InterPro" id="IPR029058">
    <property type="entry name" value="AB_hydrolase_fold"/>
</dbReference>